<dbReference type="PROSITE" id="PS50110">
    <property type="entry name" value="RESPONSE_REGULATORY"/>
    <property type="match status" value="1"/>
</dbReference>
<dbReference type="InterPro" id="IPR052893">
    <property type="entry name" value="TCS_response_regulator"/>
</dbReference>
<feature type="domain" description="Response regulatory" evidence="2">
    <location>
        <begin position="5"/>
        <end position="133"/>
    </location>
</feature>
<dbReference type="SUPFAM" id="SSF52172">
    <property type="entry name" value="CheY-like"/>
    <property type="match status" value="1"/>
</dbReference>
<dbReference type="InterPro" id="IPR011006">
    <property type="entry name" value="CheY-like_superfamily"/>
</dbReference>
<dbReference type="InterPro" id="IPR001789">
    <property type="entry name" value="Sig_transdc_resp-reg_receiver"/>
</dbReference>
<reference evidence="3 4" key="1">
    <citation type="submission" date="2015-12" db="EMBL/GenBank/DDBJ databases">
        <authorList>
            <person name="Shamseldin A."/>
            <person name="Moawad H."/>
            <person name="Abd El-Rahim W.M."/>
            <person name="Sadowsky M.J."/>
        </authorList>
    </citation>
    <scope>NUCLEOTIDE SEQUENCE [LARGE SCALE GENOMIC DNA]</scope>
    <source>
        <strain evidence="3 4">JC234</strain>
    </source>
</reference>
<sequence length="139" mass="15655">MPLKHICIVDDDMDDIFLMSACLKRLEDEAALKLTISTFTDGRDALSYFSTTRVPDALLPDCMCLDINMPGMDGIELLTRLREMRHLDRLPIYIVSTTIDRKTHEKAISLGANGSYSKPETMAAMEEMQKQLLGIRTGE</sequence>
<dbReference type="STRING" id="1480615.AWJ14_02880"/>
<evidence type="ECO:0000256" key="1">
    <source>
        <dbReference type="PROSITE-ProRule" id="PRU00169"/>
    </source>
</evidence>
<keyword evidence="4" id="KW-1185">Reference proteome</keyword>
<organism evidence="3 4">
    <name type="scientific">Hoeflea olei</name>
    <dbReference type="NCBI Taxonomy" id="1480615"/>
    <lineage>
        <taxon>Bacteria</taxon>
        <taxon>Pseudomonadati</taxon>
        <taxon>Pseudomonadota</taxon>
        <taxon>Alphaproteobacteria</taxon>
        <taxon>Hyphomicrobiales</taxon>
        <taxon>Rhizobiaceae</taxon>
        <taxon>Hoeflea</taxon>
    </lineage>
</organism>
<protein>
    <recommendedName>
        <fullName evidence="2">Response regulatory domain-containing protein</fullName>
    </recommendedName>
</protein>
<dbReference type="AlphaFoldDB" id="A0A1C1YW34"/>
<evidence type="ECO:0000313" key="3">
    <source>
        <dbReference type="EMBL" id="OCW57763.1"/>
    </source>
</evidence>
<accession>A0A1C1YW34</accession>
<dbReference type="EMBL" id="LQZT01000012">
    <property type="protein sequence ID" value="OCW57763.1"/>
    <property type="molecule type" value="Genomic_DNA"/>
</dbReference>
<feature type="modified residue" description="4-aspartylphosphate" evidence="1">
    <location>
        <position position="66"/>
    </location>
</feature>
<proteinExistence type="predicted"/>
<evidence type="ECO:0000313" key="4">
    <source>
        <dbReference type="Proteomes" id="UP000094795"/>
    </source>
</evidence>
<gene>
    <name evidence="3" type="ORF">AWJ14_02880</name>
</gene>
<dbReference type="Gene3D" id="3.40.50.2300">
    <property type="match status" value="1"/>
</dbReference>
<dbReference type="Proteomes" id="UP000094795">
    <property type="component" value="Unassembled WGS sequence"/>
</dbReference>
<dbReference type="PANTHER" id="PTHR44520">
    <property type="entry name" value="RESPONSE REGULATOR RCP1-RELATED"/>
    <property type="match status" value="1"/>
</dbReference>
<dbReference type="OrthoDB" id="9786548at2"/>
<dbReference type="Pfam" id="PF00072">
    <property type="entry name" value="Response_reg"/>
    <property type="match status" value="1"/>
</dbReference>
<dbReference type="GO" id="GO:0000160">
    <property type="term" value="P:phosphorelay signal transduction system"/>
    <property type="evidence" value="ECO:0007669"/>
    <property type="project" value="InterPro"/>
</dbReference>
<comment type="caution">
    <text evidence="3">The sequence shown here is derived from an EMBL/GenBank/DDBJ whole genome shotgun (WGS) entry which is preliminary data.</text>
</comment>
<keyword evidence="1" id="KW-0597">Phosphoprotein</keyword>
<dbReference type="PANTHER" id="PTHR44520:SF2">
    <property type="entry name" value="RESPONSE REGULATOR RCP1"/>
    <property type="match status" value="1"/>
</dbReference>
<evidence type="ECO:0000259" key="2">
    <source>
        <dbReference type="PROSITE" id="PS50110"/>
    </source>
</evidence>
<dbReference type="SMART" id="SM00448">
    <property type="entry name" value="REC"/>
    <property type="match status" value="1"/>
</dbReference>
<name>A0A1C1YW34_9HYPH</name>
<dbReference type="RefSeq" id="WP_066177978.1">
    <property type="nucleotide sequence ID" value="NZ_LQZT01000012.1"/>
</dbReference>